<gene>
    <name evidence="1" type="ORF">CDQ84_11395</name>
</gene>
<evidence type="ECO:0000313" key="2">
    <source>
        <dbReference type="Proteomes" id="UP000236151"/>
    </source>
</evidence>
<protein>
    <submittedName>
        <fullName evidence="1">Uncharacterized protein</fullName>
    </submittedName>
</protein>
<dbReference type="Proteomes" id="UP000236151">
    <property type="component" value="Unassembled WGS sequence"/>
</dbReference>
<organism evidence="1 2">
    <name type="scientific">Clostridium thermosuccinogenes</name>
    <dbReference type="NCBI Taxonomy" id="84032"/>
    <lineage>
        <taxon>Bacteria</taxon>
        <taxon>Bacillati</taxon>
        <taxon>Bacillota</taxon>
        <taxon>Clostridia</taxon>
        <taxon>Eubacteriales</taxon>
        <taxon>Clostridiaceae</taxon>
        <taxon>Clostridium</taxon>
    </lineage>
</organism>
<dbReference type="KEGG" id="cthd:CDO33_03180"/>
<keyword evidence="2" id="KW-1185">Reference proteome</keyword>
<name>A0A2K2FCL8_9CLOT</name>
<evidence type="ECO:0000313" key="1">
    <source>
        <dbReference type="EMBL" id="PNT98261.1"/>
    </source>
</evidence>
<sequence>MLSNIGENSNFISEIDASLKYECTVSQTRSWFDSSGSDTWDTFCWLMLSGTFEVCLLNSKIFLIIKNYS</sequence>
<reference evidence="2" key="1">
    <citation type="submission" date="2017-06" db="EMBL/GenBank/DDBJ databases">
        <title>Investigating the central metabolism of Clostridium thermosuccinogenes.</title>
        <authorList>
            <person name="Koendjbiharie J.G."/>
            <person name="Van Kranenburg R."/>
            <person name="Vriesendorp B."/>
        </authorList>
    </citation>
    <scope>NUCLEOTIDE SEQUENCE [LARGE SCALE GENOMIC DNA]</scope>
    <source>
        <strain evidence="2">DSM 5806</strain>
    </source>
</reference>
<comment type="caution">
    <text evidence="1">The sequence shown here is derived from an EMBL/GenBank/DDBJ whole genome shotgun (WGS) entry which is preliminary data.</text>
</comment>
<dbReference type="EMBL" id="NIOJ01000029">
    <property type="protein sequence ID" value="PNT98261.1"/>
    <property type="molecule type" value="Genomic_DNA"/>
</dbReference>
<dbReference type="AlphaFoldDB" id="A0A2K2FCL8"/>
<proteinExistence type="predicted"/>
<accession>A0A2K2FCL8</accession>